<protein>
    <submittedName>
        <fullName evidence="2">Nitroreductase</fullName>
    </submittedName>
</protein>
<dbReference type="Pfam" id="PF00881">
    <property type="entry name" value="Nitroreductase"/>
    <property type="match status" value="2"/>
</dbReference>
<dbReference type="RefSeq" id="WP_210061500.1">
    <property type="nucleotide sequence ID" value="NZ_JAGGLJ010000014.1"/>
</dbReference>
<comment type="caution">
    <text evidence="2">The sequence shown here is derived from an EMBL/GenBank/DDBJ whole genome shotgun (WGS) entry which is preliminary data.</text>
</comment>
<dbReference type="SUPFAM" id="SSF55469">
    <property type="entry name" value="FMN-dependent nitroreductase-like"/>
    <property type="match status" value="1"/>
</dbReference>
<reference evidence="2 3" key="1">
    <citation type="submission" date="2021-03" db="EMBL/GenBank/DDBJ databases">
        <title>Genomic Encyclopedia of Type Strains, Phase IV (KMG-IV): sequencing the most valuable type-strain genomes for metagenomic binning, comparative biology and taxonomic classification.</title>
        <authorList>
            <person name="Goeker M."/>
        </authorList>
    </citation>
    <scope>NUCLEOTIDE SEQUENCE [LARGE SCALE GENOMIC DNA]</scope>
    <source>
        <strain evidence="2 3">DSM 27563</strain>
    </source>
</reference>
<evidence type="ECO:0000313" key="2">
    <source>
        <dbReference type="EMBL" id="MBP2025867.1"/>
    </source>
</evidence>
<sequence>MLKEIINSRRSVRKFKEDKVDHELLEELLKYSLMGPSYGNARPVQFVIVEDQETLNTLSNIETFGTKYIADAPAVIIIMADRDLSETWVEECSIAASYFQLLAQEAGLNTSWANLKEGTTKDGVEIQQFARELFNLPKNMSTLCMIPVGYGNDKIRKRVDFDPSPKIHYNKY</sequence>
<dbReference type="Gene3D" id="3.40.109.10">
    <property type="entry name" value="NADH Oxidase"/>
    <property type="match status" value="1"/>
</dbReference>
<dbReference type="PANTHER" id="PTHR23026:SF117">
    <property type="entry name" value="NITROREDUCTASE"/>
    <property type="match status" value="1"/>
</dbReference>
<dbReference type="InterPro" id="IPR029479">
    <property type="entry name" value="Nitroreductase"/>
</dbReference>
<proteinExistence type="predicted"/>
<dbReference type="CDD" id="cd02151">
    <property type="entry name" value="nitroreductase"/>
    <property type="match status" value="1"/>
</dbReference>
<dbReference type="EMBL" id="JAGGLJ010000014">
    <property type="protein sequence ID" value="MBP2025867.1"/>
    <property type="molecule type" value="Genomic_DNA"/>
</dbReference>
<dbReference type="PANTHER" id="PTHR23026">
    <property type="entry name" value="NADPH NITROREDUCTASE"/>
    <property type="match status" value="1"/>
</dbReference>
<keyword evidence="3" id="KW-1185">Reference proteome</keyword>
<name>A0ABS4KDM8_9FIRM</name>
<gene>
    <name evidence="2" type="ORF">J2Z71_001416</name>
</gene>
<accession>A0ABS4KDM8</accession>
<evidence type="ECO:0000313" key="3">
    <source>
        <dbReference type="Proteomes" id="UP001519306"/>
    </source>
</evidence>
<dbReference type="InterPro" id="IPR000415">
    <property type="entry name" value="Nitroreductase-like"/>
</dbReference>
<evidence type="ECO:0000259" key="1">
    <source>
        <dbReference type="Pfam" id="PF00881"/>
    </source>
</evidence>
<organism evidence="2 3">
    <name type="scientific">Peptoniphilus stercorisuis</name>
    <dbReference type="NCBI Taxonomy" id="1436965"/>
    <lineage>
        <taxon>Bacteria</taxon>
        <taxon>Bacillati</taxon>
        <taxon>Bacillota</taxon>
        <taxon>Tissierellia</taxon>
        <taxon>Tissierellales</taxon>
        <taxon>Peptoniphilaceae</taxon>
        <taxon>Peptoniphilus</taxon>
    </lineage>
</organism>
<feature type="domain" description="Nitroreductase" evidence="1">
    <location>
        <begin position="6"/>
        <end position="59"/>
    </location>
</feature>
<dbReference type="InterPro" id="IPR050627">
    <property type="entry name" value="Nitroreductase/BluB"/>
</dbReference>
<dbReference type="Proteomes" id="UP001519306">
    <property type="component" value="Unassembled WGS sequence"/>
</dbReference>
<feature type="domain" description="Nitroreductase" evidence="1">
    <location>
        <begin position="68"/>
        <end position="150"/>
    </location>
</feature>